<dbReference type="RefSeq" id="WP_074894172.1">
    <property type="nucleotide sequence ID" value="NZ_CP031252.1"/>
</dbReference>
<organism evidence="3 4">
    <name type="scientific">Neisseria elongata</name>
    <dbReference type="NCBI Taxonomy" id="495"/>
    <lineage>
        <taxon>Bacteria</taxon>
        <taxon>Pseudomonadati</taxon>
        <taxon>Pseudomonadota</taxon>
        <taxon>Betaproteobacteria</taxon>
        <taxon>Neisseriales</taxon>
        <taxon>Neisseriaceae</taxon>
        <taxon>Neisseria</taxon>
    </lineage>
</organism>
<dbReference type="InterPro" id="IPR041290">
    <property type="entry name" value="Tli4_C"/>
</dbReference>
<dbReference type="Pfam" id="PF18426">
    <property type="entry name" value="Tli4_C"/>
    <property type="match status" value="1"/>
</dbReference>
<feature type="signal peptide" evidence="1">
    <location>
        <begin position="1"/>
        <end position="24"/>
    </location>
</feature>
<evidence type="ECO:0000259" key="2">
    <source>
        <dbReference type="Pfam" id="PF18426"/>
    </source>
</evidence>
<sequence length="340" mass="38815">MKYTGTFLTAALLAAATPAVPARAAGSPPVIDTAYWTEQPYCSGRYQLRLPAIRRHSSSWIEYNGWSVMVLFNAWDSRMNTWKNIQKSGRDGTDRFVDARTLIPGRAVMFATRKDFDWEDIIRDRGMPYETNMIFKLDKDDAYTVSGYFRIPSNNGKEPANWKVKEKEMLDGMEKRYRADFLKGLRERQEYEVPNQSGICLIRGFIADDGGKPFKANTAVRFAKQTDMRLEMLHGAVLQPGEPPLLERDLVSEKSALAKIFKTAGYRTIRQGKRDINGMSGTEKLIKWQDNKYMLIWERDGGDPRIMMKFGADRAEGTSRSEAEILAIWDTVLPTLKPVK</sequence>
<evidence type="ECO:0000313" key="3">
    <source>
        <dbReference type="EMBL" id="STZ67092.1"/>
    </source>
</evidence>
<dbReference type="GeneID" id="93351568"/>
<dbReference type="EMBL" id="UGQW01000002">
    <property type="protein sequence ID" value="STZ67092.1"/>
    <property type="molecule type" value="Genomic_DNA"/>
</dbReference>
<reference evidence="3 4" key="1">
    <citation type="submission" date="2018-06" db="EMBL/GenBank/DDBJ databases">
        <authorList>
            <consortium name="Pathogen Informatics"/>
            <person name="Doyle S."/>
        </authorList>
    </citation>
    <scope>NUCLEOTIDE SEQUENCE [LARGE SCALE GENOMIC DNA]</scope>
    <source>
        <strain evidence="3 4">NCTC10660</strain>
    </source>
</reference>
<dbReference type="Proteomes" id="UP000254927">
    <property type="component" value="Unassembled WGS sequence"/>
</dbReference>
<keyword evidence="1" id="KW-0732">Signal</keyword>
<name>A0A378TYD5_NEIEL</name>
<feature type="chain" id="PRO_5016813581" description="Tle cognate immunity protein 4 C-terminal domain-containing protein" evidence="1">
    <location>
        <begin position="25"/>
        <end position="340"/>
    </location>
</feature>
<evidence type="ECO:0000256" key="1">
    <source>
        <dbReference type="SAM" id="SignalP"/>
    </source>
</evidence>
<accession>A0A378TYD5</accession>
<feature type="domain" description="Tle cognate immunity protein 4 C-terminal" evidence="2">
    <location>
        <begin position="192"/>
        <end position="337"/>
    </location>
</feature>
<proteinExistence type="predicted"/>
<dbReference type="AlphaFoldDB" id="A0A378TYD5"/>
<gene>
    <name evidence="3" type="ORF">NCTC10660_00562</name>
</gene>
<evidence type="ECO:0000313" key="4">
    <source>
        <dbReference type="Proteomes" id="UP000254927"/>
    </source>
</evidence>
<protein>
    <recommendedName>
        <fullName evidence="2">Tle cognate immunity protein 4 C-terminal domain-containing protein</fullName>
    </recommendedName>
</protein>